<proteinExistence type="predicted"/>
<keyword evidence="2" id="KW-1185">Reference proteome</keyword>
<sequence length="272" mass="29197">MAAPGQGTTADQQILSSQWLGLSEHLIAKIYPVDNRGLRAGQEQIEVHAPVIAGGNMEATLNWQSPFEQSSPDSKAPALIAMLQSGALLPGMNDFYSFFGWTSKSGSGSADVGAIERNIKKFEGRSGITKLNSTQIFTGMPPIKINVSLVFRAFSDPKREVAAPLQQLWAWALPQKLSGDSLVARAAGGGDGIDGAINSMFPSVAPQLIGFQYKQRTLAPMVIETIGEPIDAPIDQDGYYTEITIPLTLATLTALDRDDMKKMMMSGSYSSN</sequence>
<evidence type="ECO:0000313" key="1">
    <source>
        <dbReference type="EMBL" id="MEM4990724.1"/>
    </source>
</evidence>
<dbReference type="RefSeq" id="WP_342831744.1">
    <property type="nucleotide sequence ID" value="NZ_JBANDC010000030.1"/>
</dbReference>
<dbReference type="EMBL" id="JBANDC010000030">
    <property type="protein sequence ID" value="MEM4990724.1"/>
    <property type="molecule type" value="Genomic_DNA"/>
</dbReference>
<reference evidence="1 2" key="1">
    <citation type="submission" date="2024-02" db="EMBL/GenBank/DDBJ databases">
        <title>Draft genome sequence of Collimonas sp. strain H4R21, an effective mineral-weathering bacterial strain isolated from the beech rhizosphere.</title>
        <authorList>
            <person name="Morin E."/>
            <person name="Uroz S."/>
            <person name="Leveau J.H.J."/>
            <person name="Kumar R."/>
            <person name="Rey M.W."/>
            <person name="Pham J."/>
        </authorList>
    </citation>
    <scope>NUCLEOTIDE SEQUENCE [LARGE SCALE GENOMIC DNA]</scope>
    <source>
        <strain evidence="1 2">H4R21</strain>
    </source>
</reference>
<comment type="caution">
    <text evidence="1">The sequence shown here is derived from an EMBL/GenBank/DDBJ whole genome shotgun (WGS) entry which is preliminary data.</text>
</comment>
<name>A0ABU9Q361_9BURK</name>
<dbReference type="Proteomes" id="UP001495910">
    <property type="component" value="Unassembled WGS sequence"/>
</dbReference>
<organism evidence="1 2">
    <name type="scientific">Collimonas rhizosphaerae</name>
    <dbReference type="NCBI Taxonomy" id="3126357"/>
    <lineage>
        <taxon>Bacteria</taxon>
        <taxon>Pseudomonadati</taxon>
        <taxon>Pseudomonadota</taxon>
        <taxon>Betaproteobacteria</taxon>
        <taxon>Burkholderiales</taxon>
        <taxon>Oxalobacteraceae</taxon>
        <taxon>Collimonas</taxon>
    </lineage>
</organism>
<accession>A0ABU9Q361</accession>
<gene>
    <name evidence="1" type="ORF">V8G57_25275</name>
</gene>
<protein>
    <submittedName>
        <fullName evidence="1">Uncharacterized protein</fullName>
    </submittedName>
</protein>
<evidence type="ECO:0000313" key="2">
    <source>
        <dbReference type="Proteomes" id="UP001495910"/>
    </source>
</evidence>